<keyword evidence="7" id="KW-1185">Reference proteome</keyword>
<proteinExistence type="predicted"/>
<evidence type="ECO:0000313" key="7">
    <source>
        <dbReference type="Proteomes" id="UP000193467"/>
    </source>
</evidence>
<dbReference type="SUPFAM" id="SSF144232">
    <property type="entry name" value="HIT/MYND zinc finger-like"/>
    <property type="match status" value="1"/>
</dbReference>
<evidence type="ECO:0000256" key="2">
    <source>
        <dbReference type="ARBA" id="ARBA00022771"/>
    </source>
</evidence>
<evidence type="ECO:0000313" key="6">
    <source>
        <dbReference type="EMBL" id="ORY77574.1"/>
    </source>
</evidence>
<evidence type="ECO:0000256" key="4">
    <source>
        <dbReference type="PROSITE-ProRule" id="PRU00134"/>
    </source>
</evidence>
<dbReference type="AlphaFoldDB" id="A0A1Y2F252"/>
<comment type="caution">
    <text evidence="6">The sequence shown here is derived from an EMBL/GenBank/DDBJ whole genome shotgun (WGS) entry which is preliminary data.</text>
</comment>
<dbReference type="PROSITE" id="PS50865">
    <property type="entry name" value="ZF_MYND_2"/>
    <property type="match status" value="1"/>
</dbReference>
<dbReference type="InParanoid" id="A0A1Y2F252"/>
<dbReference type="OrthoDB" id="341421at2759"/>
<dbReference type="Proteomes" id="UP000193467">
    <property type="component" value="Unassembled WGS sequence"/>
</dbReference>
<dbReference type="GO" id="GO:0008270">
    <property type="term" value="F:zinc ion binding"/>
    <property type="evidence" value="ECO:0007669"/>
    <property type="project" value="UniProtKB-KW"/>
</dbReference>
<protein>
    <recommendedName>
        <fullName evidence="5">MYND-type domain-containing protein</fullName>
    </recommendedName>
</protein>
<dbReference type="InterPro" id="IPR002893">
    <property type="entry name" value="Znf_MYND"/>
</dbReference>
<evidence type="ECO:0000256" key="3">
    <source>
        <dbReference type="ARBA" id="ARBA00022833"/>
    </source>
</evidence>
<dbReference type="Pfam" id="PF01753">
    <property type="entry name" value="zf-MYND"/>
    <property type="match status" value="1"/>
</dbReference>
<dbReference type="Gene3D" id="6.10.140.2220">
    <property type="match status" value="1"/>
</dbReference>
<gene>
    <name evidence="6" type="ORF">BCR35DRAFT_332503</name>
</gene>
<sequence length="258" mass="29058">MPLHCQNCLEGLGGNTGRKVLTCGRCKRAAYCSKDCQKSDYPRHKPQCHSTVEQQQLMAQLGKSLPGLDRYEKDVQQLRPGIHGEATVAARSALRVGTSSSLHDSHFLLLTLEYNQIDGLLRQRFTFKNVSISPFEGGEASMTPAELSRQETFRSVRTTMREHDPVAGTAGSAGDFFSSHFHHRKHSCFTDLKSWPPNPDLPALLRRIFDAPRPLPSHSIFRDDYLSTFRSKEAKDRVRLIESIARQVLLKEGVELLE</sequence>
<keyword evidence="3" id="KW-0862">Zinc</keyword>
<keyword evidence="2 4" id="KW-0863">Zinc-finger</keyword>
<evidence type="ECO:0000256" key="1">
    <source>
        <dbReference type="ARBA" id="ARBA00022723"/>
    </source>
</evidence>
<evidence type="ECO:0000259" key="5">
    <source>
        <dbReference type="PROSITE" id="PS50865"/>
    </source>
</evidence>
<feature type="domain" description="MYND-type" evidence="5">
    <location>
        <begin position="5"/>
        <end position="48"/>
    </location>
</feature>
<reference evidence="6 7" key="1">
    <citation type="submission" date="2016-07" db="EMBL/GenBank/DDBJ databases">
        <title>Pervasive Adenine N6-methylation of Active Genes in Fungi.</title>
        <authorList>
            <consortium name="DOE Joint Genome Institute"/>
            <person name="Mondo S.J."/>
            <person name="Dannebaum R.O."/>
            <person name="Kuo R.C."/>
            <person name="Labutti K."/>
            <person name="Haridas S."/>
            <person name="Kuo A."/>
            <person name="Salamov A."/>
            <person name="Ahrendt S.R."/>
            <person name="Lipzen A."/>
            <person name="Sullivan W."/>
            <person name="Andreopoulos W.B."/>
            <person name="Clum A."/>
            <person name="Lindquist E."/>
            <person name="Daum C."/>
            <person name="Ramamoorthy G.K."/>
            <person name="Gryganskyi A."/>
            <person name="Culley D."/>
            <person name="Magnuson J.K."/>
            <person name="James T.Y."/>
            <person name="O'Malley M.A."/>
            <person name="Stajich J.E."/>
            <person name="Spatafora J.W."/>
            <person name="Visel A."/>
            <person name="Grigoriev I.V."/>
        </authorList>
    </citation>
    <scope>NUCLEOTIDE SEQUENCE [LARGE SCALE GENOMIC DNA]</scope>
    <source>
        <strain evidence="6 7">62-1032</strain>
    </source>
</reference>
<keyword evidence="1" id="KW-0479">Metal-binding</keyword>
<organism evidence="6 7">
    <name type="scientific">Leucosporidium creatinivorum</name>
    <dbReference type="NCBI Taxonomy" id="106004"/>
    <lineage>
        <taxon>Eukaryota</taxon>
        <taxon>Fungi</taxon>
        <taxon>Dikarya</taxon>
        <taxon>Basidiomycota</taxon>
        <taxon>Pucciniomycotina</taxon>
        <taxon>Microbotryomycetes</taxon>
        <taxon>Leucosporidiales</taxon>
        <taxon>Leucosporidium</taxon>
    </lineage>
</organism>
<dbReference type="EMBL" id="MCGR01000031">
    <property type="protein sequence ID" value="ORY77574.1"/>
    <property type="molecule type" value="Genomic_DNA"/>
</dbReference>
<name>A0A1Y2F252_9BASI</name>
<accession>A0A1Y2F252</accession>